<dbReference type="Proteomes" id="UP000502641">
    <property type="component" value="Chromosome"/>
</dbReference>
<evidence type="ECO:0000256" key="3">
    <source>
        <dbReference type="ARBA" id="ARBA00023125"/>
    </source>
</evidence>
<feature type="domain" description="Type I restriction modification DNA specificity" evidence="4">
    <location>
        <begin position="210"/>
        <end position="348"/>
    </location>
</feature>
<dbReference type="CDD" id="cd16961">
    <property type="entry name" value="RMtype1_S_TRD-CR_like"/>
    <property type="match status" value="1"/>
</dbReference>
<dbReference type="SUPFAM" id="SSF116734">
    <property type="entry name" value="DNA methylase specificity domain"/>
    <property type="match status" value="2"/>
</dbReference>
<dbReference type="CDD" id="cd17273">
    <property type="entry name" value="RMtype1_S_EcoJA69PI-TRD1-CR1_like"/>
    <property type="match status" value="1"/>
</dbReference>
<dbReference type="PANTHER" id="PTHR30408:SF12">
    <property type="entry name" value="TYPE I RESTRICTION ENZYME MJAVIII SPECIFICITY SUBUNIT"/>
    <property type="match status" value="1"/>
</dbReference>
<evidence type="ECO:0000256" key="2">
    <source>
        <dbReference type="ARBA" id="ARBA00022747"/>
    </source>
</evidence>
<keyword evidence="6" id="KW-1185">Reference proteome</keyword>
<gene>
    <name evidence="5" type="ORF">HKX69_15925</name>
</gene>
<sequence>MADRRTQVTFAELMHRGILEIGDGYRAKNSELGGDGPIFMRAGRLTQSGWDWDGAECFHAELAAKVTPKMAKPRDTVITTKGNSTGRTGYVPDGAPQFVYSPHLSYWRSMNSDELDARYLRYWALSSEFRSQLKAMAHGTDMAPYLSLSDQRRIQIALPVIERQRGIAEVLGALDDKIAANERITAAALELADTHYARTARELDFGSETFGSVATVVGGGTPSTKTEEYWGGGIAWTTPTDVTALSAPYLFETSRTITSAGLDNCASQLYPAQSIFMTSRATIGVFALPQVPAAVNQGFIVVLPPTEELRWWLLHEMRSRVGEMISLANGSTFLELSRKNFKAMPIRLADAQVVAEFAQAVSPLHGRAARAAAESRSLAALRDTLLPQLMSGKLRIRDAEKIVEEAA</sequence>
<keyword evidence="5" id="KW-0378">Hydrolase</keyword>
<dbReference type="REBASE" id="402556">
    <property type="entry name" value="S.Sspjing01ORF15930P"/>
</dbReference>
<name>A0A6M4PJP8_9ACTN</name>
<dbReference type="InterPro" id="IPR044946">
    <property type="entry name" value="Restrct_endonuc_typeI_TRD_sf"/>
</dbReference>
<keyword evidence="3" id="KW-0238">DNA-binding</keyword>
<dbReference type="PANTHER" id="PTHR30408">
    <property type="entry name" value="TYPE-1 RESTRICTION ENZYME ECOKI SPECIFICITY PROTEIN"/>
    <property type="match status" value="1"/>
</dbReference>
<proteinExistence type="inferred from homology"/>
<dbReference type="AlphaFoldDB" id="A0A6M4PJP8"/>
<dbReference type="GO" id="GO:0009307">
    <property type="term" value="P:DNA restriction-modification system"/>
    <property type="evidence" value="ECO:0007669"/>
    <property type="project" value="UniProtKB-KW"/>
</dbReference>
<keyword evidence="5" id="KW-0255">Endonuclease</keyword>
<dbReference type="GO" id="GO:0003677">
    <property type="term" value="F:DNA binding"/>
    <property type="evidence" value="ECO:0007669"/>
    <property type="project" value="UniProtKB-KW"/>
</dbReference>
<organism evidence="5 6">
    <name type="scientific">Streptomyces argyrophylli</name>
    <dbReference type="NCBI Taxonomy" id="2726118"/>
    <lineage>
        <taxon>Bacteria</taxon>
        <taxon>Bacillati</taxon>
        <taxon>Actinomycetota</taxon>
        <taxon>Actinomycetes</taxon>
        <taxon>Kitasatosporales</taxon>
        <taxon>Streptomycetaceae</taxon>
        <taxon>Streptomyces</taxon>
    </lineage>
</organism>
<dbReference type="EMBL" id="CP053189">
    <property type="protein sequence ID" value="QJS10804.1"/>
    <property type="molecule type" value="Genomic_DNA"/>
</dbReference>
<accession>A0A6M4PJP8</accession>
<keyword evidence="2" id="KW-0680">Restriction system</keyword>
<evidence type="ECO:0000256" key="1">
    <source>
        <dbReference type="ARBA" id="ARBA00010923"/>
    </source>
</evidence>
<feature type="domain" description="Type I restriction modification DNA specificity" evidence="4">
    <location>
        <begin position="47"/>
        <end position="186"/>
    </location>
</feature>
<comment type="similarity">
    <text evidence="1">Belongs to the type-I restriction system S methylase family.</text>
</comment>
<evidence type="ECO:0000259" key="4">
    <source>
        <dbReference type="Pfam" id="PF01420"/>
    </source>
</evidence>
<keyword evidence="5" id="KW-0540">Nuclease</keyword>
<dbReference type="Pfam" id="PF01420">
    <property type="entry name" value="Methylase_S"/>
    <property type="match status" value="2"/>
</dbReference>
<dbReference type="InterPro" id="IPR000055">
    <property type="entry name" value="Restrct_endonuc_typeI_TRD"/>
</dbReference>
<dbReference type="KEGG" id="sarg:HKX69_15925"/>
<dbReference type="InterPro" id="IPR052021">
    <property type="entry name" value="Type-I_RS_S_subunit"/>
</dbReference>
<reference evidence="5 6" key="1">
    <citation type="submission" date="2020-05" db="EMBL/GenBank/DDBJ databases">
        <authorList>
            <person name="Li K."/>
        </authorList>
    </citation>
    <scope>NUCLEOTIDE SEQUENCE [LARGE SCALE GENOMIC DNA]</scope>
    <source>
        <strain evidence="6">jing01</strain>
    </source>
</reference>
<dbReference type="Gene3D" id="3.90.220.20">
    <property type="entry name" value="DNA methylase specificity domains"/>
    <property type="match status" value="2"/>
</dbReference>
<evidence type="ECO:0000313" key="6">
    <source>
        <dbReference type="Proteomes" id="UP000502641"/>
    </source>
</evidence>
<evidence type="ECO:0000313" key="5">
    <source>
        <dbReference type="EMBL" id="QJS10804.1"/>
    </source>
</evidence>
<dbReference type="GO" id="GO:0004519">
    <property type="term" value="F:endonuclease activity"/>
    <property type="evidence" value="ECO:0007669"/>
    <property type="project" value="UniProtKB-KW"/>
</dbReference>
<protein>
    <submittedName>
        <fullName evidence="5">Restriction endonuclease subunit S</fullName>
    </submittedName>
</protein>